<reference evidence="2 3" key="1">
    <citation type="submission" date="2019-11" db="EMBL/GenBank/DDBJ databases">
        <authorList>
            <person name="Zheng R.K."/>
            <person name="Sun C.M."/>
        </authorList>
    </citation>
    <scope>NUCLEOTIDE SEQUENCE [LARGE SCALE GENOMIC DNA]</scope>
    <source>
        <strain evidence="2 3">WC007</strain>
    </source>
</reference>
<proteinExistence type="predicted"/>
<dbReference type="Gene3D" id="3.10.310.50">
    <property type="match status" value="1"/>
</dbReference>
<accession>A0A6I6JSP5</accession>
<dbReference type="Proteomes" id="UP000428260">
    <property type="component" value="Chromosome"/>
</dbReference>
<dbReference type="PANTHER" id="PTHR30373">
    <property type="entry name" value="UPF0603 PROTEIN YGCG"/>
    <property type="match status" value="1"/>
</dbReference>
<evidence type="ECO:0000313" key="2">
    <source>
        <dbReference type="EMBL" id="QGY43157.1"/>
    </source>
</evidence>
<dbReference type="PANTHER" id="PTHR30373:SF8">
    <property type="entry name" value="BLL7265 PROTEIN"/>
    <property type="match status" value="1"/>
</dbReference>
<dbReference type="KEGG" id="mcos:GM418_05640"/>
<name>A0A6I6JSP5_9BACT</name>
<feature type="domain" description="TPM" evidence="1">
    <location>
        <begin position="7"/>
        <end position="120"/>
    </location>
</feature>
<dbReference type="Pfam" id="PF04536">
    <property type="entry name" value="TPM_phosphatase"/>
    <property type="match status" value="1"/>
</dbReference>
<dbReference type="EMBL" id="CP046401">
    <property type="protein sequence ID" value="QGY43157.1"/>
    <property type="molecule type" value="Genomic_DNA"/>
</dbReference>
<dbReference type="AlphaFoldDB" id="A0A6I6JSP5"/>
<protein>
    <submittedName>
        <fullName evidence="2">TPM domain-containing protein</fullName>
    </submittedName>
</protein>
<dbReference type="InterPro" id="IPR007621">
    <property type="entry name" value="TPM_dom"/>
</dbReference>
<evidence type="ECO:0000313" key="3">
    <source>
        <dbReference type="Proteomes" id="UP000428260"/>
    </source>
</evidence>
<sequence>MSVYKHFTEENKLQITNAIRVAETNTSGEIRVHIEKHCKGDVLDRAAYIFDKLEMQKTELRNGVLFYLAVEDQKFAILGDAGINEKVPENFWEEIKDEAIARFKENKFADGLADGIVKAGEQLKAHFPYQLDDVNELSDEISFGEK</sequence>
<keyword evidence="3" id="KW-1185">Reference proteome</keyword>
<dbReference type="RefSeq" id="WP_158864013.1">
    <property type="nucleotide sequence ID" value="NZ_CP046401.1"/>
</dbReference>
<gene>
    <name evidence="2" type="ORF">GM418_05640</name>
</gene>
<evidence type="ECO:0000259" key="1">
    <source>
        <dbReference type="Pfam" id="PF04536"/>
    </source>
</evidence>
<organism evidence="2 3">
    <name type="scientific">Maribellus comscasis</name>
    <dbReference type="NCBI Taxonomy" id="2681766"/>
    <lineage>
        <taxon>Bacteria</taxon>
        <taxon>Pseudomonadati</taxon>
        <taxon>Bacteroidota</taxon>
        <taxon>Bacteroidia</taxon>
        <taxon>Marinilabiliales</taxon>
        <taxon>Prolixibacteraceae</taxon>
        <taxon>Maribellus</taxon>
    </lineage>
</organism>